<dbReference type="AlphaFoldDB" id="A0A1V9Z685"/>
<protein>
    <submittedName>
        <fullName evidence="2">Uncharacterized protein</fullName>
    </submittedName>
</protein>
<dbReference type="OrthoDB" id="67126at2759"/>
<evidence type="ECO:0000313" key="2">
    <source>
        <dbReference type="EMBL" id="OQR93496.1"/>
    </source>
</evidence>
<dbReference type="Proteomes" id="UP000243579">
    <property type="component" value="Unassembled WGS sequence"/>
</dbReference>
<feature type="coiled-coil region" evidence="1">
    <location>
        <begin position="185"/>
        <end position="221"/>
    </location>
</feature>
<name>A0A1V9Z685_ACHHY</name>
<keyword evidence="1" id="KW-0175">Coiled coil</keyword>
<dbReference type="EMBL" id="JNBR01000406">
    <property type="protein sequence ID" value="OQR93496.1"/>
    <property type="molecule type" value="Genomic_DNA"/>
</dbReference>
<keyword evidence="3" id="KW-1185">Reference proteome</keyword>
<sequence>MELSYTMIQALSKSALVASSPGLQAWYTMEELVAKYQHRSVLVRAVAFKRAACHKAVTLVFPPKNVPGLATEAQYAQKMDAQLALLQRLRDLLRKVHSITTLLFDMAELWRAIKRTEVNAMFENARMDVVIAATAMEDDFIGCSTHIHEDVILPLEFKLRKLEELEVDFIVVTTLDSPQAFIRVREDIKVALDSAQRKLSKAKAKSSLKVLEERKLEHKQAKADLVVATDCLQAIFAWLADMQSELTRPEVDELLRTMKDLFQRSADVWCTTPGTPP</sequence>
<gene>
    <name evidence="2" type="ORF">ACHHYP_02503</name>
</gene>
<proteinExistence type="predicted"/>
<evidence type="ECO:0000256" key="1">
    <source>
        <dbReference type="SAM" id="Coils"/>
    </source>
</evidence>
<reference evidence="2 3" key="1">
    <citation type="journal article" date="2014" name="Genome Biol. Evol.">
        <title>The secreted proteins of Achlya hypogyna and Thraustotheca clavata identify the ancestral oomycete secretome and reveal gene acquisitions by horizontal gene transfer.</title>
        <authorList>
            <person name="Misner I."/>
            <person name="Blouin N."/>
            <person name="Leonard G."/>
            <person name="Richards T.A."/>
            <person name="Lane C.E."/>
        </authorList>
    </citation>
    <scope>NUCLEOTIDE SEQUENCE [LARGE SCALE GENOMIC DNA]</scope>
    <source>
        <strain evidence="2 3">ATCC 48635</strain>
    </source>
</reference>
<evidence type="ECO:0000313" key="3">
    <source>
        <dbReference type="Proteomes" id="UP000243579"/>
    </source>
</evidence>
<accession>A0A1V9Z685</accession>
<comment type="caution">
    <text evidence="2">The sequence shown here is derived from an EMBL/GenBank/DDBJ whole genome shotgun (WGS) entry which is preliminary data.</text>
</comment>
<organism evidence="2 3">
    <name type="scientific">Achlya hypogyna</name>
    <name type="common">Oomycete</name>
    <name type="synonym">Protoachlya hypogyna</name>
    <dbReference type="NCBI Taxonomy" id="1202772"/>
    <lineage>
        <taxon>Eukaryota</taxon>
        <taxon>Sar</taxon>
        <taxon>Stramenopiles</taxon>
        <taxon>Oomycota</taxon>
        <taxon>Saprolegniomycetes</taxon>
        <taxon>Saprolegniales</taxon>
        <taxon>Achlyaceae</taxon>
        <taxon>Achlya</taxon>
    </lineage>
</organism>